<evidence type="ECO:0000313" key="2">
    <source>
        <dbReference type="Proteomes" id="UP001598130"/>
    </source>
</evidence>
<proteinExistence type="predicted"/>
<evidence type="ECO:0000313" key="1">
    <source>
        <dbReference type="EMBL" id="MFD3264102.1"/>
    </source>
</evidence>
<name>A0ABW6CV51_9CAUL</name>
<organism evidence="1 2">
    <name type="scientific">Phenylobacterium ferrooxidans</name>
    <dbReference type="NCBI Taxonomy" id="2982689"/>
    <lineage>
        <taxon>Bacteria</taxon>
        <taxon>Pseudomonadati</taxon>
        <taxon>Pseudomonadota</taxon>
        <taxon>Alphaproteobacteria</taxon>
        <taxon>Caulobacterales</taxon>
        <taxon>Caulobacteraceae</taxon>
        <taxon>Phenylobacterium</taxon>
    </lineage>
</organism>
<reference evidence="1 2" key="1">
    <citation type="submission" date="2022-09" db="EMBL/GenBank/DDBJ databases">
        <title>New species of Phenylobacterium.</title>
        <authorList>
            <person name="Mieszkin S."/>
        </authorList>
    </citation>
    <scope>NUCLEOTIDE SEQUENCE [LARGE SCALE GENOMIC DNA]</scope>
    <source>
        <strain evidence="1 2">HK31-G</strain>
    </source>
</reference>
<dbReference type="RefSeq" id="WP_377369516.1">
    <property type="nucleotide sequence ID" value="NZ_JAOTJD010000014.1"/>
</dbReference>
<dbReference type="InterPro" id="IPR008928">
    <property type="entry name" value="6-hairpin_glycosidase_sf"/>
</dbReference>
<evidence type="ECO:0008006" key="3">
    <source>
        <dbReference type="Google" id="ProtNLM"/>
    </source>
</evidence>
<dbReference type="InterPro" id="IPR012341">
    <property type="entry name" value="6hp_glycosidase-like_sf"/>
</dbReference>
<dbReference type="EMBL" id="JAOTJD010000014">
    <property type="protein sequence ID" value="MFD3264102.1"/>
    <property type="molecule type" value="Genomic_DNA"/>
</dbReference>
<sequence>MLTPRPDGRVESQVPVLLPIMGPRLQGQLHPDGRLELALWGAGDLGRLRFSALAGPFVHAPNLVTTPSGGAYAAQSDPVLLLRGVTYRGFTPARKCAPWDRTAHPKSRVSRKGARRRIDLPWAVVLLESRGPDLIVSAGADLDEAERGLGLSVETIVTEAEHYALHCDQLPEADPVLRSMVMQGTHAALSSVRRDERGRFDGLAAGLAYSAPARTYYRDGYWTLQLLLKAAPAVVHAQIDLLAAGVQPDGEAPSGVIVSGPEMAHAWEALRSTVLGFDWIHRRRADWWSDHFDSPLFFILTLGDYVRATGDTEPVDRNWPFVRAIYERYVALSPDGLPVKPRHDRDWADNVYRSGLVSYDIGLWVGALDAIAELGAAQDPELAAEAKATAVETRAAVAAQMKRPHGGYPDYLDVPAGVAEDHLTLDSLTLLRHDAVPEADALEVLERVRQSLESRHNDRQGFGDWGMLCAYPPFSRRGDLRSKTVFPFRYHNGSDWPWLDGLYAGERLRRGLPGWRYPMVRWWEFCLSQGWMGAVEYFSPPWGRGSLLQGWSSLPAAVALAHREMVLNGDPD</sequence>
<gene>
    <name evidence="1" type="ORF">OCL97_09025</name>
</gene>
<protein>
    <recommendedName>
        <fullName evidence="3">Glycogen debranching protein</fullName>
    </recommendedName>
</protein>
<dbReference type="SUPFAM" id="SSF48208">
    <property type="entry name" value="Six-hairpin glycosidases"/>
    <property type="match status" value="1"/>
</dbReference>
<dbReference type="Proteomes" id="UP001598130">
    <property type="component" value="Unassembled WGS sequence"/>
</dbReference>
<keyword evidence="2" id="KW-1185">Reference proteome</keyword>
<accession>A0ABW6CV51</accession>
<dbReference type="Gene3D" id="1.50.10.10">
    <property type="match status" value="1"/>
</dbReference>
<comment type="caution">
    <text evidence="1">The sequence shown here is derived from an EMBL/GenBank/DDBJ whole genome shotgun (WGS) entry which is preliminary data.</text>
</comment>